<protein>
    <submittedName>
        <fullName evidence="1">Uncharacterized protein</fullName>
    </submittedName>
</protein>
<dbReference type="EMBL" id="LR746265">
    <property type="protein sequence ID" value="CAA7391939.1"/>
    <property type="molecule type" value="Genomic_DNA"/>
</dbReference>
<evidence type="ECO:0000313" key="1">
    <source>
        <dbReference type="EMBL" id="CAA2616695.1"/>
    </source>
</evidence>
<dbReference type="Proteomes" id="UP000663760">
    <property type="component" value="Chromosome 2"/>
</dbReference>
<dbReference type="AlphaFoldDB" id="A0A7I8IFA3"/>
<dbReference type="EMBL" id="LR743589">
    <property type="protein sequence ID" value="CAA2616695.1"/>
    <property type="molecule type" value="Genomic_DNA"/>
</dbReference>
<evidence type="ECO:0000313" key="2">
    <source>
        <dbReference type="EMBL" id="CAA7391939.1"/>
    </source>
</evidence>
<keyword evidence="3" id="KW-1185">Reference proteome</keyword>
<proteinExistence type="predicted"/>
<reference evidence="1" key="1">
    <citation type="submission" date="2019-12" db="EMBL/GenBank/DDBJ databases">
        <authorList>
            <person name="Scholz U."/>
            <person name="Mascher M."/>
            <person name="Fiebig A."/>
        </authorList>
    </citation>
    <scope>NUCLEOTIDE SEQUENCE</scope>
</reference>
<organism evidence="1">
    <name type="scientific">Spirodela intermedia</name>
    <name type="common">Intermediate duckweed</name>
    <dbReference type="NCBI Taxonomy" id="51605"/>
    <lineage>
        <taxon>Eukaryota</taxon>
        <taxon>Viridiplantae</taxon>
        <taxon>Streptophyta</taxon>
        <taxon>Embryophyta</taxon>
        <taxon>Tracheophyta</taxon>
        <taxon>Spermatophyta</taxon>
        <taxon>Magnoliopsida</taxon>
        <taxon>Liliopsida</taxon>
        <taxon>Araceae</taxon>
        <taxon>Lemnoideae</taxon>
        <taxon>Spirodela</taxon>
    </lineage>
</organism>
<gene>
    <name evidence="1" type="ORF">SI7747_02002909</name>
    <name evidence="2" type="ORF">SI8410_02003138</name>
</gene>
<accession>A0A7I8IFA3</accession>
<evidence type="ECO:0000313" key="3">
    <source>
        <dbReference type="Proteomes" id="UP000663760"/>
    </source>
</evidence>
<name>A0A7I8IFA3_SPIIN</name>
<sequence>MSNVPRCLCDSSLALFNLAISGSDPWPFSSSSSRL</sequence>